<dbReference type="InParanoid" id="K5WGB2"/>
<proteinExistence type="predicted"/>
<evidence type="ECO:0000256" key="1">
    <source>
        <dbReference type="SAM" id="MobiDB-lite"/>
    </source>
</evidence>
<organism evidence="2 3">
    <name type="scientific">Agaricus bisporus var. burnettii (strain JB137-S8 / ATCC MYA-4627 / FGSC 10392)</name>
    <name type="common">White button mushroom</name>
    <dbReference type="NCBI Taxonomy" id="597362"/>
    <lineage>
        <taxon>Eukaryota</taxon>
        <taxon>Fungi</taxon>
        <taxon>Dikarya</taxon>
        <taxon>Basidiomycota</taxon>
        <taxon>Agaricomycotina</taxon>
        <taxon>Agaricomycetes</taxon>
        <taxon>Agaricomycetidae</taxon>
        <taxon>Agaricales</taxon>
        <taxon>Agaricineae</taxon>
        <taxon>Agaricaceae</taxon>
        <taxon>Agaricus</taxon>
    </lineage>
</organism>
<dbReference type="Proteomes" id="UP000008493">
    <property type="component" value="Unassembled WGS sequence"/>
</dbReference>
<dbReference type="AlphaFoldDB" id="K5WGB2"/>
<feature type="compositionally biased region" description="Basic and acidic residues" evidence="1">
    <location>
        <begin position="98"/>
        <end position="109"/>
    </location>
</feature>
<dbReference type="EMBL" id="JH971506">
    <property type="protein sequence ID" value="EKM74311.1"/>
    <property type="molecule type" value="Genomic_DNA"/>
</dbReference>
<gene>
    <name evidence="2" type="ORF">AGABI1DRAFT_95725</name>
</gene>
<dbReference type="GeneID" id="18832711"/>
<dbReference type="HOGENOM" id="CLU_534147_0_0_1"/>
<sequence length="510" mass="56371">MGLSPQPPVIDLRKVMPRAGSRIISSGPSGGTKLPDVPHTSNPIPPPLSGIISPNQGTPPLAPPPSVGRPLLSSTPLIRLPEQYRVPVVSNSSSLRAAPDKSRTSRDRPLGQVPPQTTFQVSPDLYRPRRTPIRLSEKRKEGHSPAKSAPPLGKKVTAHTPSTRHHPYASGRDYKHRPLSADTAVGFNVSRNLFKPQRTPITRRGELNGPSPLPFVVPSRVDGVSPVNHMLQSPFELPTPETRFNPARRLDFTGQRAAKKKVRPNTGSTDDVFGPQTSDSRRAPYNSVATTSTIGALSTLSHPSFYVSPNTHSPPETPISNSPGVRSASLQIPVLDRGLQDVLETILTRLQDKCPMCYYQGYNYDHTLYGCPKNAVSKLAGSKDTQWERWKGEIYVAVKGTHCWACFIPLHACVQIPHKRLIKFHKGERGYGHNEPGRGCMWRDTILPMAYLSWRQGNMVDILKQYVGLSYRPITENLDKFTAWFVSLGHNQIPPSLLFLHAVYSIRGMP</sequence>
<feature type="region of interest" description="Disordered" evidence="1">
    <location>
        <begin position="251"/>
        <end position="284"/>
    </location>
</feature>
<dbReference type="RefSeq" id="XP_007335050.1">
    <property type="nucleotide sequence ID" value="XM_007334988.1"/>
</dbReference>
<keyword evidence="3" id="KW-1185">Reference proteome</keyword>
<feature type="region of interest" description="Disordered" evidence="1">
    <location>
        <begin position="17"/>
        <end position="73"/>
    </location>
</feature>
<evidence type="ECO:0000313" key="2">
    <source>
        <dbReference type="EMBL" id="EKM74311.1"/>
    </source>
</evidence>
<feature type="region of interest" description="Disordered" evidence="1">
    <location>
        <begin position="306"/>
        <end position="325"/>
    </location>
</feature>
<protein>
    <submittedName>
        <fullName evidence="2">Uncharacterized protein</fullName>
    </submittedName>
</protein>
<evidence type="ECO:0000313" key="3">
    <source>
        <dbReference type="Proteomes" id="UP000008493"/>
    </source>
</evidence>
<dbReference type="KEGG" id="abp:AGABI1DRAFT95725"/>
<feature type="compositionally biased region" description="Basic and acidic residues" evidence="1">
    <location>
        <begin position="135"/>
        <end position="144"/>
    </location>
</feature>
<reference evidence="3" key="1">
    <citation type="journal article" date="2012" name="Proc. Natl. Acad. Sci. U.S.A.">
        <title>Genome sequence of the button mushroom Agaricus bisporus reveals mechanisms governing adaptation to a humic-rich ecological niche.</title>
        <authorList>
            <person name="Morin E."/>
            <person name="Kohler A."/>
            <person name="Baker A.R."/>
            <person name="Foulongne-Oriol M."/>
            <person name="Lombard V."/>
            <person name="Nagy L.G."/>
            <person name="Ohm R.A."/>
            <person name="Patyshakuliyeva A."/>
            <person name="Brun A."/>
            <person name="Aerts A.L."/>
            <person name="Bailey A.M."/>
            <person name="Billette C."/>
            <person name="Coutinho P.M."/>
            <person name="Deakin G."/>
            <person name="Doddapaneni H."/>
            <person name="Floudas D."/>
            <person name="Grimwood J."/>
            <person name="Hilden K."/>
            <person name="Kuees U."/>
            <person name="LaButti K.M."/>
            <person name="Lapidus A."/>
            <person name="Lindquist E.A."/>
            <person name="Lucas S.M."/>
            <person name="Murat C."/>
            <person name="Riley R.W."/>
            <person name="Salamov A.A."/>
            <person name="Schmutz J."/>
            <person name="Subramanian V."/>
            <person name="Woesten H.A.B."/>
            <person name="Xu J."/>
            <person name="Eastwood D.C."/>
            <person name="Foster G.D."/>
            <person name="Sonnenberg A.S."/>
            <person name="Cullen D."/>
            <person name="de Vries R.P."/>
            <person name="Lundell T."/>
            <person name="Hibbett D.S."/>
            <person name="Henrissat B."/>
            <person name="Burton K.S."/>
            <person name="Kerrigan R.W."/>
            <person name="Challen M.P."/>
            <person name="Grigoriev I.V."/>
            <person name="Martin F."/>
        </authorList>
    </citation>
    <scope>NUCLEOTIDE SEQUENCE [LARGE SCALE GENOMIC DNA]</scope>
    <source>
        <strain evidence="3">JB137-S8 / ATCC MYA-4627 / FGSC 10392</strain>
    </source>
</reference>
<name>K5WGB2_AGABU</name>
<accession>K5WGB2</accession>
<dbReference type="OrthoDB" id="3127036at2759"/>
<feature type="region of interest" description="Disordered" evidence="1">
    <location>
        <begin position="91"/>
        <end position="177"/>
    </location>
</feature>